<keyword evidence="2" id="KW-1185">Reference proteome</keyword>
<sequence>MAQVTRELTLSKGDIAALCETRFLEQGQMDEVSAGYNFFGSGHCSADLHNAGVAFLIRSVTVRPLLCMLQFTNDQVITKACLFSYLQLRSSSAPMLPRK</sequence>
<dbReference type="Proteomes" id="UP000275846">
    <property type="component" value="Unassembled WGS sequence"/>
</dbReference>
<reference evidence="3" key="1">
    <citation type="submission" date="2016-06" db="UniProtKB">
        <authorList>
            <consortium name="WormBaseParasite"/>
        </authorList>
    </citation>
    <scope>IDENTIFICATION</scope>
</reference>
<dbReference type="AlphaFoldDB" id="A0A183SJE6"/>
<evidence type="ECO:0000313" key="3">
    <source>
        <dbReference type="WBParaSite" id="SSLN_0000449101-mRNA-1"/>
    </source>
</evidence>
<organism evidence="3">
    <name type="scientific">Schistocephalus solidus</name>
    <name type="common">Tapeworm</name>
    <dbReference type="NCBI Taxonomy" id="70667"/>
    <lineage>
        <taxon>Eukaryota</taxon>
        <taxon>Metazoa</taxon>
        <taxon>Spiralia</taxon>
        <taxon>Lophotrochozoa</taxon>
        <taxon>Platyhelminthes</taxon>
        <taxon>Cestoda</taxon>
        <taxon>Eucestoda</taxon>
        <taxon>Diphyllobothriidea</taxon>
        <taxon>Diphyllobothriidae</taxon>
        <taxon>Schistocephalus</taxon>
    </lineage>
</organism>
<proteinExistence type="predicted"/>
<protein>
    <submittedName>
        <fullName evidence="3">Transposase</fullName>
    </submittedName>
</protein>
<evidence type="ECO:0000313" key="2">
    <source>
        <dbReference type="Proteomes" id="UP000275846"/>
    </source>
</evidence>
<dbReference type="EMBL" id="UYSU01032832">
    <property type="protein sequence ID" value="VDL90729.1"/>
    <property type="molecule type" value="Genomic_DNA"/>
</dbReference>
<accession>A0A183SJE6</accession>
<reference evidence="1 2" key="2">
    <citation type="submission" date="2018-11" db="EMBL/GenBank/DDBJ databases">
        <authorList>
            <consortium name="Pathogen Informatics"/>
        </authorList>
    </citation>
    <scope>NUCLEOTIDE SEQUENCE [LARGE SCALE GENOMIC DNA]</scope>
    <source>
        <strain evidence="1 2">NST_G2</strain>
    </source>
</reference>
<gene>
    <name evidence="1" type="ORF">SSLN_LOCUS4344</name>
</gene>
<evidence type="ECO:0000313" key="1">
    <source>
        <dbReference type="EMBL" id="VDL90729.1"/>
    </source>
</evidence>
<dbReference type="WBParaSite" id="SSLN_0000449101-mRNA-1">
    <property type="protein sequence ID" value="SSLN_0000449101-mRNA-1"/>
    <property type="gene ID" value="SSLN_0000449101"/>
</dbReference>
<name>A0A183SJE6_SCHSO</name>